<reference evidence="4 5" key="1">
    <citation type="submission" date="2018-07" db="EMBL/GenBank/DDBJ databases">
        <title>Sequencing the genomes of 1000 actinobacteria strains.</title>
        <authorList>
            <person name="Klenk H.-P."/>
        </authorList>
    </citation>
    <scope>NUCLEOTIDE SEQUENCE [LARGE SCALE GENOMIC DNA]</scope>
    <source>
        <strain evidence="4 5">DSM 14442</strain>
    </source>
</reference>
<feature type="transmembrane region" description="Helical" evidence="2">
    <location>
        <begin position="82"/>
        <end position="103"/>
    </location>
</feature>
<comment type="caution">
    <text evidence="4">The sequence shown here is derived from an EMBL/GenBank/DDBJ whole genome shotgun (WGS) entry which is preliminary data.</text>
</comment>
<sequence length="235" mass="24299">MSQQQTVPPAGHSAETAGTAGATGGPQGPTSAAPQGGTARRGFWAGRSELIMPLLVAGIATWLAIETATMNVMGDSVPGPQFFPTIVCIVLYAVAVVHAIQLLRNPRLPDLTDDAVNADTSSDLLGDLASASDRGRERIAGRTPGATLPPGWKTYTDWKTVGLIVGGIAGFILVLPVLGWVLSAAGLFWVVCKALGSERPLFDLIISLVFSSVIQLAFNAGLGLNLPGGFLEGLI</sequence>
<organism evidence="4 5">
    <name type="scientific">Citricoccus muralis</name>
    <dbReference type="NCBI Taxonomy" id="169134"/>
    <lineage>
        <taxon>Bacteria</taxon>
        <taxon>Bacillati</taxon>
        <taxon>Actinomycetota</taxon>
        <taxon>Actinomycetes</taxon>
        <taxon>Micrococcales</taxon>
        <taxon>Micrococcaceae</taxon>
        <taxon>Citricoccus</taxon>
    </lineage>
</organism>
<feature type="domain" description="DUF1468" evidence="3">
    <location>
        <begin position="51"/>
        <end position="227"/>
    </location>
</feature>
<keyword evidence="2" id="KW-0812">Transmembrane</keyword>
<dbReference type="AlphaFoldDB" id="A0A3D9LCS1"/>
<gene>
    <name evidence="4" type="ORF">C8E99_2026</name>
</gene>
<feature type="transmembrane region" description="Helical" evidence="2">
    <location>
        <begin position="50"/>
        <end position="70"/>
    </location>
</feature>
<dbReference type="EMBL" id="QREH01000001">
    <property type="protein sequence ID" value="REE04199.1"/>
    <property type="molecule type" value="Genomic_DNA"/>
</dbReference>
<evidence type="ECO:0000313" key="4">
    <source>
        <dbReference type="EMBL" id="REE04199.1"/>
    </source>
</evidence>
<evidence type="ECO:0000256" key="2">
    <source>
        <dbReference type="SAM" id="Phobius"/>
    </source>
</evidence>
<name>A0A3D9LCS1_9MICC</name>
<dbReference type="Proteomes" id="UP000256727">
    <property type="component" value="Unassembled WGS sequence"/>
</dbReference>
<dbReference type="RefSeq" id="WP_211309019.1">
    <property type="nucleotide sequence ID" value="NZ_QREH01000001.1"/>
</dbReference>
<protein>
    <submittedName>
        <fullName evidence="4">Putative tricarboxylic transport membrane protein</fullName>
    </submittedName>
</protein>
<evidence type="ECO:0000259" key="3">
    <source>
        <dbReference type="Pfam" id="PF07331"/>
    </source>
</evidence>
<evidence type="ECO:0000256" key="1">
    <source>
        <dbReference type="SAM" id="MobiDB-lite"/>
    </source>
</evidence>
<accession>A0A3D9LCS1</accession>
<feature type="compositionally biased region" description="Low complexity" evidence="1">
    <location>
        <begin position="10"/>
        <end position="20"/>
    </location>
</feature>
<feature type="transmembrane region" description="Helical" evidence="2">
    <location>
        <begin position="201"/>
        <end position="222"/>
    </location>
</feature>
<feature type="transmembrane region" description="Helical" evidence="2">
    <location>
        <begin position="161"/>
        <end position="189"/>
    </location>
</feature>
<proteinExistence type="predicted"/>
<keyword evidence="2" id="KW-1133">Transmembrane helix</keyword>
<dbReference type="Pfam" id="PF07331">
    <property type="entry name" value="TctB"/>
    <property type="match status" value="1"/>
</dbReference>
<evidence type="ECO:0000313" key="5">
    <source>
        <dbReference type="Proteomes" id="UP000256727"/>
    </source>
</evidence>
<keyword evidence="2" id="KW-0472">Membrane</keyword>
<keyword evidence="5" id="KW-1185">Reference proteome</keyword>
<feature type="region of interest" description="Disordered" evidence="1">
    <location>
        <begin position="1"/>
        <end position="39"/>
    </location>
</feature>
<feature type="compositionally biased region" description="Low complexity" evidence="1">
    <location>
        <begin position="28"/>
        <end position="37"/>
    </location>
</feature>
<dbReference type="InterPro" id="IPR009936">
    <property type="entry name" value="DUF1468"/>
</dbReference>